<dbReference type="Pfam" id="PF00012">
    <property type="entry name" value="HSP70"/>
    <property type="match status" value="1"/>
</dbReference>
<gene>
    <name evidence="6" type="ORF">ODALV1_LOCUS1031</name>
</gene>
<comment type="similarity">
    <text evidence="1">Belongs to the heat shock protein 70 family.</text>
</comment>
<dbReference type="SUPFAM" id="SSF53067">
    <property type="entry name" value="Actin-like ATPase domain"/>
    <property type="match status" value="2"/>
</dbReference>
<accession>A0ABP1PPH7</accession>
<feature type="binding site" evidence="4">
    <location>
        <position position="129"/>
    </location>
    <ligand>
        <name>ATP</name>
        <dbReference type="ChEBI" id="CHEBI:30616"/>
    </ligand>
</feature>
<keyword evidence="7" id="KW-1185">Reference proteome</keyword>
<dbReference type="InterPro" id="IPR018181">
    <property type="entry name" value="Heat_shock_70_CS"/>
</dbReference>
<dbReference type="CDD" id="cd00180">
    <property type="entry name" value="PKc"/>
    <property type="match status" value="1"/>
</dbReference>
<dbReference type="InterPro" id="IPR013126">
    <property type="entry name" value="Hsp_70_fam"/>
</dbReference>
<feature type="domain" description="Protein kinase" evidence="5">
    <location>
        <begin position="101"/>
        <end position="362"/>
    </location>
</feature>
<dbReference type="EMBL" id="CAXLJM020000004">
    <property type="protein sequence ID" value="CAL8070012.1"/>
    <property type="molecule type" value="Genomic_DNA"/>
</dbReference>
<evidence type="ECO:0000256" key="1">
    <source>
        <dbReference type="ARBA" id="ARBA00007381"/>
    </source>
</evidence>
<name>A0ABP1PPH7_9HEXA</name>
<dbReference type="Proteomes" id="UP001642540">
    <property type="component" value="Unassembled WGS sequence"/>
</dbReference>
<sequence length="1038" mass="118610">MEEWEREIIRNNLDKLIKNTICDRLLIAVVTASGVFSDNDEAALNAPSMNKMEKVAEFYNIIQKRVGGYQVLLKGLGETNQTGAVAILTKNPLNYNNSFRYDENIRLGKGSFSSVYKGEFRREHVAVKKMFNTNERERNRIENETNMLEACKNHENIVQILTTKIGGCFTLIVLELCDTTLKKWVEDNTLVQISRREIMKNFTQGLEWLHNQRIVYVNLKPENILLKGWPRCTAKICGFGLSARLEDGEEGCVLSLPPVAVYETQGWDAPEVKPKANRHQKYTFASDVYSLGYMYCCVITNGQYNIGELAELDGIQPHILEETIESMTKKCRVIQIIKRMVTDDPKSRPSCTQVLQSFNDEVEMRILDELNLSDESLIMGLIKKVKLNISFKLYLAAMEKARNDAEFLEPEKLNVEHNRFLNDAQTHFYDTTKVGNLEAAEPYRLNLEMKIENQFNQVVTENERRIKYAISEAENWISDCLKEYQGLMRKPLATCKEIGGFIEAHNDIKEKVSNLFHSKWYYKTQTFKNEFLGQLMEVVEETFVELKDQFEMRRARDAFVTKEARKFYHEEMEKYFKNDQFIQLHQLQALHARASRNAIKRCTDKTPLKDTQIEDLKQSLGKSFNKYQEKNDISLNWDCGNEPAIGIDLGTTYCCVAVYFKGKVQIIRNSLGSNTTPSYVAFSDDGSRVIGQAAKDNAFRNPENTIFNAKRMIGRELQDKDLQNDMKFWPFKVVDGAKGPAVEIHGKQYLPEQIGSFLLAELRDQAQRYLKIPINKAVITVPAYFNDRQRAATVDAGEMAGLEVLQILNEPTAAAIAYKLECFHEDARTMLIFDVGGGTYDLAILKTEEEKIEVLGVDGDTNLGGEDFDNNMMKHCAKAFLNQHGIDLFEGTDSLVKEERDAVRRRLGRLITYCEKNKIDLTTTRSTIVTVDSLVDGKDLSVKVTRAEFEEMNEQHFKKTIDIVDRALKDVGVRKEEIDDIVLVGGSTRIPKVKNMLDTYFNGKYLTCTLNPDEAVAYGAAVQAAILNWTEAKKALKY</sequence>
<keyword evidence="2 4" id="KW-0547">Nucleotide-binding</keyword>
<evidence type="ECO:0000256" key="2">
    <source>
        <dbReference type="ARBA" id="ARBA00022741"/>
    </source>
</evidence>
<dbReference type="PROSITE" id="PS00297">
    <property type="entry name" value="HSP70_1"/>
    <property type="match status" value="1"/>
</dbReference>
<organism evidence="6 7">
    <name type="scientific">Orchesella dallaii</name>
    <dbReference type="NCBI Taxonomy" id="48710"/>
    <lineage>
        <taxon>Eukaryota</taxon>
        <taxon>Metazoa</taxon>
        <taxon>Ecdysozoa</taxon>
        <taxon>Arthropoda</taxon>
        <taxon>Hexapoda</taxon>
        <taxon>Collembola</taxon>
        <taxon>Entomobryomorpha</taxon>
        <taxon>Entomobryoidea</taxon>
        <taxon>Orchesellidae</taxon>
        <taxon>Orchesellinae</taxon>
        <taxon>Orchesella</taxon>
    </lineage>
</organism>
<comment type="caution">
    <text evidence="6">The sequence shown here is derived from an EMBL/GenBank/DDBJ whole genome shotgun (WGS) entry which is preliminary data.</text>
</comment>
<dbReference type="InterPro" id="IPR011029">
    <property type="entry name" value="DEATH-like_dom_sf"/>
</dbReference>
<dbReference type="Gene3D" id="1.10.533.10">
    <property type="entry name" value="Death Domain, Fas"/>
    <property type="match status" value="1"/>
</dbReference>
<dbReference type="Gene3D" id="3.30.200.20">
    <property type="entry name" value="Phosphorylase Kinase, domain 1"/>
    <property type="match status" value="1"/>
</dbReference>
<evidence type="ECO:0000313" key="7">
    <source>
        <dbReference type="Proteomes" id="UP001642540"/>
    </source>
</evidence>
<dbReference type="Gene3D" id="1.10.510.10">
    <property type="entry name" value="Transferase(Phosphotransferase) domain 1"/>
    <property type="match status" value="1"/>
</dbReference>
<dbReference type="Pfam" id="PF00069">
    <property type="entry name" value="Pkinase"/>
    <property type="match status" value="1"/>
</dbReference>
<reference evidence="6 7" key="1">
    <citation type="submission" date="2024-08" db="EMBL/GenBank/DDBJ databases">
        <authorList>
            <person name="Cucini C."/>
            <person name="Frati F."/>
        </authorList>
    </citation>
    <scope>NUCLEOTIDE SEQUENCE [LARGE SCALE GENOMIC DNA]</scope>
</reference>
<dbReference type="PANTHER" id="PTHR19375">
    <property type="entry name" value="HEAT SHOCK PROTEIN 70KDA"/>
    <property type="match status" value="1"/>
</dbReference>
<dbReference type="SUPFAM" id="SSF56112">
    <property type="entry name" value="Protein kinase-like (PK-like)"/>
    <property type="match status" value="1"/>
</dbReference>
<evidence type="ECO:0000256" key="3">
    <source>
        <dbReference type="ARBA" id="ARBA00022840"/>
    </source>
</evidence>
<dbReference type="InterPro" id="IPR043129">
    <property type="entry name" value="ATPase_NBD"/>
</dbReference>
<keyword evidence="3 4" id="KW-0067">ATP-binding</keyword>
<dbReference type="Gene3D" id="1.20.58.420">
    <property type="entry name" value="AHSP"/>
    <property type="match status" value="1"/>
</dbReference>
<dbReference type="InterPro" id="IPR011009">
    <property type="entry name" value="Kinase-like_dom_sf"/>
</dbReference>
<dbReference type="PROSITE" id="PS00107">
    <property type="entry name" value="PROTEIN_KINASE_ATP"/>
    <property type="match status" value="1"/>
</dbReference>
<evidence type="ECO:0000256" key="4">
    <source>
        <dbReference type="PROSITE-ProRule" id="PRU10141"/>
    </source>
</evidence>
<proteinExistence type="inferred from homology"/>
<protein>
    <recommendedName>
        <fullName evidence="5">Protein kinase domain-containing protein</fullName>
    </recommendedName>
</protein>
<evidence type="ECO:0000313" key="6">
    <source>
        <dbReference type="EMBL" id="CAL8070012.1"/>
    </source>
</evidence>
<dbReference type="PRINTS" id="PR00301">
    <property type="entry name" value="HEATSHOCK70"/>
</dbReference>
<dbReference type="PROSITE" id="PS50011">
    <property type="entry name" value="PROTEIN_KINASE_DOM"/>
    <property type="match status" value="1"/>
</dbReference>
<dbReference type="CDD" id="cd24028">
    <property type="entry name" value="ASKHA_NBD_HSP70_HSPA1-like"/>
    <property type="match status" value="1"/>
</dbReference>
<dbReference type="Gene3D" id="3.90.640.10">
    <property type="entry name" value="Actin, Chain A, domain 4"/>
    <property type="match status" value="1"/>
</dbReference>
<evidence type="ECO:0000259" key="5">
    <source>
        <dbReference type="PROSITE" id="PS50011"/>
    </source>
</evidence>
<dbReference type="Gene3D" id="3.30.420.40">
    <property type="match status" value="2"/>
</dbReference>
<dbReference type="InterPro" id="IPR017441">
    <property type="entry name" value="Protein_kinase_ATP_BS"/>
</dbReference>
<dbReference type="InterPro" id="IPR000719">
    <property type="entry name" value="Prot_kinase_dom"/>
</dbReference>